<name>A0A1D3D067_9EIME</name>
<dbReference type="Pfam" id="PF00024">
    <property type="entry name" value="PAN_1"/>
    <property type="match status" value="7"/>
</dbReference>
<dbReference type="Pfam" id="PF14295">
    <property type="entry name" value="PAN_4"/>
    <property type="match status" value="2"/>
</dbReference>
<sequence length="709" mass="77870">MRSRFCLQVTAGAFAVSVYIATCEHISEGQPAFPIGFTCIEFNSDYSGEELARFPASTPQACRERCSQESECTFITHNVLSSICVLRKGPPYVGKQHRVNVASAPKECLKCPENDVAYKGESLGSSQARSASHCQALCVEDESCSYFTFDILTWDCHMFKKGAIEFPEMNKISGRRDCSVDKLAIDPAPSCAVRHVAYTGSVLETASAEDAVACQMLCQQRSSCEAFVFDTASGTCSLHLALAEATKTSSTTAISGPRECAPKCMLTGKSYRTSEELLTVEQGLDTAEECQLRCQSTTNCGAWSFASASRKCDLFENASEEREEEGITSGPKYCPGACDTIGFHSPALEKTWYSKETLELEACREACRAEPKCVIFTWWGNDRCFLKEDSCLTNLEPQADTVRTGWGTCSSCFRQGKGYSVAASVLLWSLDTQNAEECRQRCAFMEECSRFTYDTATKVCSFLRGEAGDEEGDTLISGPANCVEDTSCILRNIMWQNNSNFVITTNDPSDAEGCLALCQKTPKCNFWTFNKDRLQCNLKTGNESPKILPATSASFDSGPKRCMKTSGLCLELNIDYHGGDIYKTAQKPGGEPACREDCYHEPQCRAYTYKSGNGNCWLKTITGFTGRREEQNAMSGSKIGCPKCQRAGMAYVGTLIKQLKLPNHAICQLACEAEDKCEFFTFDTECKLYPSAVTVKTASYSVVSGPKRC</sequence>
<dbReference type="GO" id="GO:0005576">
    <property type="term" value="C:extracellular region"/>
    <property type="evidence" value="ECO:0007669"/>
    <property type="project" value="InterPro"/>
</dbReference>
<evidence type="ECO:0000313" key="2">
    <source>
        <dbReference type="Proteomes" id="UP000095192"/>
    </source>
</evidence>
<dbReference type="GO" id="GO:0006508">
    <property type="term" value="P:proteolysis"/>
    <property type="evidence" value="ECO:0007669"/>
    <property type="project" value="InterPro"/>
</dbReference>
<dbReference type="GeneID" id="34622002"/>
<reference evidence="1 2" key="1">
    <citation type="journal article" date="2016" name="BMC Genomics">
        <title>Comparative genomics reveals Cyclospora cayetanensis possesses coccidia-like metabolism and invasion components but unique surface antigens.</title>
        <authorList>
            <person name="Liu S."/>
            <person name="Wang L."/>
            <person name="Zheng H."/>
            <person name="Xu Z."/>
            <person name="Roellig D.M."/>
            <person name="Li N."/>
            <person name="Frace M.A."/>
            <person name="Tang K."/>
            <person name="Arrowood M.J."/>
            <person name="Moss D.M."/>
            <person name="Zhang L."/>
            <person name="Feng Y."/>
            <person name="Xiao L."/>
        </authorList>
    </citation>
    <scope>NUCLEOTIDE SEQUENCE [LARGE SCALE GENOMIC DNA]</scope>
    <source>
        <strain evidence="1 2">CHN_HEN01</strain>
    </source>
</reference>
<dbReference type="InterPro" id="IPR003609">
    <property type="entry name" value="Pan_app"/>
</dbReference>
<evidence type="ECO:0000313" key="1">
    <source>
        <dbReference type="EMBL" id="OEH76779.1"/>
    </source>
</evidence>
<dbReference type="PANTHER" id="PTHR33946">
    <property type="match status" value="1"/>
</dbReference>
<dbReference type="EMBL" id="JROU02001325">
    <property type="protein sequence ID" value="OEH76779.1"/>
    <property type="molecule type" value="Genomic_DNA"/>
</dbReference>
<organism evidence="1 2">
    <name type="scientific">Cyclospora cayetanensis</name>
    <dbReference type="NCBI Taxonomy" id="88456"/>
    <lineage>
        <taxon>Eukaryota</taxon>
        <taxon>Sar</taxon>
        <taxon>Alveolata</taxon>
        <taxon>Apicomplexa</taxon>
        <taxon>Conoidasida</taxon>
        <taxon>Coccidia</taxon>
        <taxon>Eucoccidiorida</taxon>
        <taxon>Eimeriorina</taxon>
        <taxon>Eimeriidae</taxon>
        <taxon>Cyclospora</taxon>
    </lineage>
</organism>
<dbReference type="VEuPathDB" id="ToxoDB:LOC34622002"/>
<keyword evidence="2" id="KW-1185">Reference proteome</keyword>
<protein>
    <submittedName>
        <fullName evidence="1">PAN domain-containing protein</fullName>
    </submittedName>
</protein>
<gene>
    <name evidence="1" type="ORF">cyc_05688</name>
</gene>
<dbReference type="PROSITE" id="PS50948">
    <property type="entry name" value="PAN"/>
    <property type="match status" value="6"/>
</dbReference>
<dbReference type="VEuPathDB" id="ToxoDB:cyc_05688"/>
<dbReference type="CDD" id="cd01100">
    <property type="entry name" value="APPLE_Factor_XI_like"/>
    <property type="match status" value="2"/>
</dbReference>
<proteinExistence type="predicted"/>
<dbReference type="Gene3D" id="3.50.4.10">
    <property type="entry name" value="Hepatocyte Growth Factor"/>
    <property type="match status" value="9"/>
</dbReference>
<dbReference type="Proteomes" id="UP000095192">
    <property type="component" value="Unassembled WGS sequence"/>
</dbReference>
<dbReference type="SUPFAM" id="SSF57414">
    <property type="entry name" value="Hairpin loop containing domain-like"/>
    <property type="match status" value="7"/>
</dbReference>
<dbReference type="AlphaFoldDB" id="A0A1D3D067"/>
<dbReference type="SMART" id="SM00473">
    <property type="entry name" value="PAN_AP"/>
    <property type="match status" value="3"/>
</dbReference>
<accession>A0A1D3D067</accession>
<comment type="caution">
    <text evidence="1">The sequence shown here is derived from an EMBL/GenBank/DDBJ whole genome shotgun (WGS) entry which is preliminary data.</text>
</comment>
<dbReference type="SMART" id="SM00223">
    <property type="entry name" value="APPLE"/>
    <property type="match status" value="9"/>
</dbReference>
<dbReference type="OrthoDB" id="329087at2759"/>
<dbReference type="PANTHER" id="PTHR33946:SF4">
    <property type="entry name" value="COAGULATION FACTOR XI"/>
    <property type="match status" value="1"/>
</dbReference>
<dbReference type="InterPro" id="IPR000177">
    <property type="entry name" value="Apple"/>
</dbReference>